<sequence length="116" mass="13458">MRVLPDAAAAAVVSACQALVEGQRRRWNRSEGHRELKRQTEERLGIRTEGESDGLRNRTMESDSDRRQKGLEERERERERGKKGSWWLKSPVLVHIITVTGSGETDYRALKEIEWK</sequence>
<feature type="compositionally biased region" description="Basic and acidic residues" evidence="1">
    <location>
        <begin position="26"/>
        <end position="82"/>
    </location>
</feature>
<dbReference type="GeneID" id="34609145"/>
<dbReference type="Proteomes" id="UP000184188">
    <property type="component" value="Unassembled WGS sequence"/>
</dbReference>
<reference evidence="3" key="1">
    <citation type="journal article" date="2017" name="Genome Biol.">
        <title>Comparative genomics reveals high biological diversity and specific adaptations in the industrially and medically important fungal genus Aspergillus.</title>
        <authorList>
            <person name="de Vries R.P."/>
            <person name="Riley R."/>
            <person name="Wiebenga A."/>
            <person name="Aguilar-Osorio G."/>
            <person name="Amillis S."/>
            <person name="Uchima C.A."/>
            <person name="Anderluh G."/>
            <person name="Asadollahi M."/>
            <person name="Askin M."/>
            <person name="Barry K."/>
            <person name="Battaglia E."/>
            <person name="Bayram O."/>
            <person name="Benocci T."/>
            <person name="Braus-Stromeyer S.A."/>
            <person name="Caldana C."/>
            <person name="Canovas D."/>
            <person name="Cerqueira G.C."/>
            <person name="Chen F."/>
            <person name="Chen W."/>
            <person name="Choi C."/>
            <person name="Clum A."/>
            <person name="Dos Santos R.A."/>
            <person name="Damasio A.R."/>
            <person name="Diallinas G."/>
            <person name="Emri T."/>
            <person name="Fekete E."/>
            <person name="Flipphi M."/>
            <person name="Freyberg S."/>
            <person name="Gallo A."/>
            <person name="Gournas C."/>
            <person name="Habgood R."/>
            <person name="Hainaut M."/>
            <person name="Harispe M.L."/>
            <person name="Henrissat B."/>
            <person name="Hilden K.S."/>
            <person name="Hope R."/>
            <person name="Hossain A."/>
            <person name="Karabika E."/>
            <person name="Karaffa L."/>
            <person name="Karanyi Z."/>
            <person name="Krasevec N."/>
            <person name="Kuo A."/>
            <person name="Kusch H."/>
            <person name="LaButti K."/>
            <person name="Lagendijk E.L."/>
            <person name="Lapidus A."/>
            <person name="Levasseur A."/>
            <person name="Lindquist E."/>
            <person name="Lipzen A."/>
            <person name="Logrieco A.F."/>
            <person name="MacCabe A."/>
            <person name="Maekelae M.R."/>
            <person name="Malavazi I."/>
            <person name="Melin P."/>
            <person name="Meyer V."/>
            <person name="Mielnichuk N."/>
            <person name="Miskei M."/>
            <person name="Molnar A.P."/>
            <person name="Mule G."/>
            <person name="Ngan C.Y."/>
            <person name="Orejas M."/>
            <person name="Orosz E."/>
            <person name="Ouedraogo J.P."/>
            <person name="Overkamp K.M."/>
            <person name="Park H.-S."/>
            <person name="Perrone G."/>
            <person name="Piumi F."/>
            <person name="Punt P.J."/>
            <person name="Ram A.F."/>
            <person name="Ramon A."/>
            <person name="Rauscher S."/>
            <person name="Record E."/>
            <person name="Riano-Pachon D.M."/>
            <person name="Robert V."/>
            <person name="Roehrig J."/>
            <person name="Ruller R."/>
            <person name="Salamov A."/>
            <person name="Salih N.S."/>
            <person name="Samson R.A."/>
            <person name="Sandor E."/>
            <person name="Sanguinetti M."/>
            <person name="Schuetze T."/>
            <person name="Sepcic K."/>
            <person name="Shelest E."/>
            <person name="Sherlock G."/>
            <person name="Sophianopoulou V."/>
            <person name="Squina F.M."/>
            <person name="Sun H."/>
            <person name="Susca A."/>
            <person name="Todd R.B."/>
            <person name="Tsang A."/>
            <person name="Unkles S.E."/>
            <person name="van de Wiele N."/>
            <person name="van Rossen-Uffink D."/>
            <person name="Oliveira J.V."/>
            <person name="Vesth T.C."/>
            <person name="Visser J."/>
            <person name="Yu J.-H."/>
            <person name="Zhou M."/>
            <person name="Andersen M.R."/>
            <person name="Archer D.B."/>
            <person name="Baker S.E."/>
            <person name="Benoit I."/>
            <person name="Brakhage A.A."/>
            <person name="Braus G.H."/>
            <person name="Fischer R."/>
            <person name="Frisvad J.C."/>
            <person name="Goldman G.H."/>
            <person name="Houbraken J."/>
            <person name="Oakley B."/>
            <person name="Pocsi I."/>
            <person name="Scazzocchio C."/>
            <person name="Seiboth B."/>
            <person name="vanKuyk P.A."/>
            <person name="Wortman J."/>
            <person name="Dyer P.S."/>
            <person name="Grigoriev I.V."/>
        </authorList>
    </citation>
    <scope>NUCLEOTIDE SEQUENCE [LARGE SCALE GENOMIC DNA]</scope>
    <source>
        <strain evidence="3">CBS 506.65</strain>
    </source>
</reference>
<name>A0A1L9SK71_9EURO</name>
<evidence type="ECO:0000313" key="3">
    <source>
        <dbReference type="Proteomes" id="UP000184188"/>
    </source>
</evidence>
<keyword evidence="3" id="KW-1185">Reference proteome</keyword>
<dbReference type="EMBL" id="KV878340">
    <property type="protein sequence ID" value="OJJ47610.1"/>
    <property type="molecule type" value="Genomic_DNA"/>
</dbReference>
<dbReference type="VEuPathDB" id="FungiDB:ASPZODRAFT_131155"/>
<feature type="region of interest" description="Disordered" evidence="1">
    <location>
        <begin position="26"/>
        <end position="83"/>
    </location>
</feature>
<protein>
    <submittedName>
        <fullName evidence="2">Uncharacterized protein</fullName>
    </submittedName>
</protein>
<gene>
    <name evidence="2" type="ORF">ASPZODRAFT_131155</name>
</gene>
<dbReference type="RefSeq" id="XP_022582120.1">
    <property type="nucleotide sequence ID" value="XM_022722680.1"/>
</dbReference>
<organism evidence="2 3">
    <name type="scientific">Penicilliopsis zonata CBS 506.65</name>
    <dbReference type="NCBI Taxonomy" id="1073090"/>
    <lineage>
        <taxon>Eukaryota</taxon>
        <taxon>Fungi</taxon>
        <taxon>Dikarya</taxon>
        <taxon>Ascomycota</taxon>
        <taxon>Pezizomycotina</taxon>
        <taxon>Eurotiomycetes</taxon>
        <taxon>Eurotiomycetidae</taxon>
        <taxon>Eurotiales</taxon>
        <taxon>Aspergillaceae</taxon>
        <taxon>Penicilliopsis</taxon>
    </lineage>
</organism>
<proteinExistence type="predicted"/>
<evidence type="ECO:0000256" key="1">
    <source>
        <dbReference type="SAM" id="MobiDB-lite"/>
    </source>
</evidence>
<accession>A0A1L9SK71</accession>
<dbReference type="AlphaFoldDB" id="A0A1L9SK71"/>
<evidence type="ECO:0000313" key="2">
    <source>
        <dbReference type="EMBL" id="OJJ47610.1"/>
    </source>
</evidence>